<dbReference type="RefSeq" id="WP_007621087.1">
    <property type="nucleotide sequence ID" value="NZ_BAEO01000040.1"/>
</dbReference>
<evidence type="ECO:0000313" key="3">
    <source>
        <dbReference type="EMBL" id="GAC19815.1"/>
    </source>
</evidence>
<gene>
    <name evidence="3" type="ORF">GARC_2850</name>
</gene>
<keyword evidence="4" id="KW-1185">Reference proteome</keyword>
<dbReference type="EMBL" id="BAEO01000040">
    <property type="protein sequence ID" value="GAC19815.1"/>
    <property type="molecule type" value="Genomic_DNA"/>
</dbReference>
<keyword evidence="1" id="KW-0175">Coiled coil</keyword>
<evidence type="ECO:0000313" key="4">
    <source>
        <dbReference type="Proteomes" id="UP000006327"/>
    </source>
</evidence>
<protein>
    <recommendedName>
        <fullName evidence="5">KfrA N-terminal DNA-binding domain-containing protein</fullName>
    </recommendedName>
</protein>
<evidence type="ECO:0000256" key="1">
    <source>
        <dbReference type="SAM" id="Coils"/>
    </source>
</evidence>
<dbReference type="AlphaFoldDB" id="K6Z8S0"/>
<proteinExistence type="predicted"/>
<dbReference type="eggNOG" id="ENOG502ZM5A">
    <property type="taxonomic scope" value="Bacteria"/>
</dbReference>
<sequence length="100" mass="11185">MSNIDYIINLCFEISEQGKTPSVALIRNMAQHPLAIPEVIKGLQKWKSNPSDRPKIHKKPINTGAVTNQSLQQRVAQLEAQVATIMQELAKMSDNRPKPP</sequence>
<dbReference type="Proteomes" id="UP000006327">
    <property type="component" value="Unassembled WGS sequence"/>
</dbReference>
<accession>K6Z8S0</accession>
<name>K6Z8S0_9ALTE</name>
<feature type="region of interest" description="Disordered" evidence="2">
    <location>
        <begin position="46"/>
        <end position="65"/>
    </location>
</feature>
<evidence type="ECO:0008006" key="5">
    <source>
        <dbReference type="Google" id="ProtNLM"/>
    </source>
</evidence>
<comment type="caution">
    <text evidence="3">The sequence shown here is derived from an EMBL/GenBank/DDBJ whole genome shotgun (WGS) entry which is preliminary data.</text>
</comment>
<feature type="coiled-coil region" evidence="1">
    <location>
        <begin position="68"/>
        <end position="95"/>
    </location>
</feature>
<dbReference type="STRING" id="493475.GARC_2850"/>
<organism evidence="3 4">
    <name type="scientific">Paraglaciecola arctica BSs20135</name>
    <dbReference type="NCBI Taxonomy" id="493475"/>
    <lineage>
        <taxon>Bacteria</taxon>
        <taxon>Pseudomonadati</taxon>
        <taxon>Pseudomonadota</taxon>
        <taxon>Gammaproteobacteria</taxon>
        <taxon>Alteromonadales</taxon>
        <taxon>Alteromonadaceae</taxon>
        <taxon>Paraglaciecola</taxon>
    </lineage>
</organism>
<evidence type="ECO:0000256" key="2">
    <source>
        <dbReference type="SAM" id="MobiDB-lite"/>
    </source>
</evidence>
<reference evidence="3 4" key="1">
    <citation type="journal article" date="2017" name="Antonie Van Leeuwenhoek">
        <title>Rhizobium rhizosphaerae sp. nov., a novel species isolated from rice rhizosphere.</title>
        <authorList>
            <person name="Zhao J.J."/>
            <person name="Zhang J."/>
            <person name="Zhang R.J."/>
            <person name="Zhang C.W."/>
            <person name="Yin H.Q."/>
            <person name="Zhang X.X."/>
        </authorList>
    </citation>
    <scope>NUCLEOTIDE SEQUENCE [LARGE SCALE GENOMIC DNA]</scope>
    <source>
        <strain evidence="3 4">BSs20135</strain>
    </source>
</reference>